<comment type="caution">
    <text evidence="2">The sequence shown here is derived from an EMBL/GenBank/DDBJ whole genome shotgun (WGS) entry which is preliminary data.</text>
</comment>
<feature type="region of interest" description="Disordered" evidence="1">
    <location>
        <begin position="93"/>
        <end position="112"/>
    </location>
</feature>
<accession>A0AAN9HTA0</accession>
<evidence type="ECO:0000313" key="2">
    <source>
        <dbReference type="EMBL" id="KAK7251240.1"/>
    </source>
</evidence>
<proteinExistence type="predicted"/>
<keyword evidence="3" id="KW-1185">Reference proteome</keyword>
<sequence length="186" mass="20911">MGKEGATNQEKENPFGPWMLVKRPIRKKERIMQNNNKYSGLNTKGVNGSRFDALNWKEETESHNDVIMMKDVDGEKGSTIENVISSSVAPSLDVSNKSHAKAKIPKSSKNNQLRIGKAEQAHFSRVKAMGLNDTNSKAAGLNGPSQKIGPISQRKKEPVEDSSSLYSDEKITEQREKDRRRWMLRV</sequence>
<reference evidence="2 3" key="1">
    <citation type="submission" date="2024-01" db="EMBL/GenBank/DDBJ databases">
        <title>The genomes of 5 underutilized Papilionoideae crops provide insights into root nodulation and disease resistanc.</title>
        <authorList>
            <person name="Yuan L."/>
        </authorList>
    </citation>
    <scope>NUCLEOTIDE SEQUENCE [LARGE SCALE GENOMIC DNA]</scope>
    <source>
        <strain evidence="2">ZHUSHIDOU_FW_LH</strain>
        <tissue evidence="2">Leaf</tissue>
    </source>
</reference>
<protein>
    <submittedName>
        <fullName evidence="2">Uncharacterized protein</fullName>
    </submittedName>
</protein>
<gene>
    <name evidence="2" type="ORF">RIF29_34264</name>
</gene>
<feature type="compositionally biased region" description="Basic and acidic residues" evidence="1">
    <location>
        <begin position="167"/>
        <end position="186"/>
    </location>
</feature>
<feature type="compositionally biased region" description="Basic and acidic residues" evidence="1">
    <location>
        <begin position="1"/>
        <end position="13"/>
    </location>
</feature>
<feature type="region of interest" description="Disordered" evidence="1">
    <location>
        <begin position="1"/>
        <end position="20"/>
    </location>
</feature>
<evidence type="ECO:0000256" key="1">
    <source>
        <dbReference type="SAM" id="MobiDB-lite"/>
    </source>
</evidence>
<name>A0AAN9HTA0_CROPI</name>
<feature type="region of interest" description="Disordered" evidence="1">
    <location>
        <begin position="127"/>
        <end position="186"/>
    </location>
</feature>
<evidence type="ECO:0000313" key="3">
    <source>
        <dbReference type="Proteomes" id="UP001372338"/>
    </source>
</evidence>
<dbReference type="Proteomes" id="UP001372338">
    <property type="component" value="Unassembled WGS sequence"/>
</dbReference>
<dbReference type="AlphaFoldDB" id="A0AAN9HTA0"/>
<dbReference type="EMBL" id="JAYWIO010000007">
    <property type="protein sequence ID" value="KAK7251240.1"/>
    <property type="molecule type" value="Genomic_DNA"/>
</dbReference>
<organism evidence="2 3">
    <name type="scientific">Crotalaria pallida</name>
    <name type="common">Smooth rattlebox</name>
    <name type="synonym">Crotalaria striata</name>
    <dbReference type="NCBI Taxonomy" id="3830"/>
    <lineage>
        <taxon>Eukaryota</taxon>
        <taxon>Viridiplantae</taxon>
        <taxon>Streptophyta</taxon>
        <taxon>Embryophyta</taxon>
        <taxon>Tracheophyta</taxon>
        <taxon>Spermatophyta</taxon>
        <taxon>Magnoliopsida</taxon>
        <taxon>eudicotyledons</taxon>
        <taxon>Gunneridae</taxon>
        <taxon>Pentapetalae</taxon>
        <taxon>rosids</taxon>
        <taxon>fabids</taxon>
        <taxon>Fabales</taxon>
        <taxon>Fabaceae</taxon>
        <taxon>Papilionoideae</taxon>
        <taxon>50 kb inversion clade</taxon>
        <taxon>genistoids sensu lato</taxon>
        <taxon>core genistoids</taxon>
        <taxon>Crotalarieae</taxon>
        <taxon>Crotalaria</taxon>
    </lineage>
</organism>